<dbReference type="EMBL" id="QCYY01000224">
    <property type="protein sequence ID" value="ROT85637.1"/>
    <property type="molecule type" value="Genomic_DNA"/>
</dbReference>
<evidence type="ECO:0000256" key="5">
    <source>
        <dbReference type="SAM" id="Phobius"/>
    </source>
</evidence>
<protein>
    <submittedName>
        <fullName evidence="9">Putative Niemann-Pick C1 protein isoform X4</fullName>
    </submittedName>
</protein>
<dbReference type="GO" id="GO:0015918">
    <property type="term" value="P:sterol transport"/>
    <property type="evidence" value="ECO:0007669"/>
    <property type="project" value="TreeGrafter"/>
</dbReference>
<feature type="transmembrane region" description="Helical" evidence="5">
    <location>
        <begin position="300"/>
        <end position="320"/>
    </location>
</feature>
<feature type="transmembrane region" description="Helical" evidence="5">
    <location>
        <begin position="231"/>
        <end position="253"/>
    </location>
</feature>
<dbReference type="Pfam" id="PF16414">
    <property type="entry name" value="NPC1_N"/>
    <property type="match status" value="1"/>
</dbReference>
<dbReference type="InterPro" id="IPR032190">
    <property type="entry name" value="NPC1_N"/>
</dbReference>
<dbReference type="InterPro" id="IPR053956">
    <property type="entry name" value="NPC1_MLD"/>
</dbReference>
<dbReference type="PANTHER" id="PTHR45727">
    <property type="entry name" value="NPC INTRACELLULAR CHOLESTEROL TRANSPORTER 1"/>
    <property type="match status" value="1"/>
</dbReference>
<evidence type="ECO:0000313" key="10">
    <source>
        <dbReference type="Proteomes" id="UP000283509"/>
    </source>
</evidence>
<feature type="transmembrane region" description="Helical" evidence="5">
    <location>
        <begin position="581"/>
        <end position="599"/>
    </location>
</feature>
<sequence>MAFSWTSRAILLVAAVAVGLFITTKAEVPKEGHCIWYGMCHKNPQKNTTDKSMFLNCAYEGPAKLLENATAIDAMKTHCPELLDEITAEDGSISTCCGADNILDMTTNFGQLDAFVNRCPACMTNIKKNFCYFTCHPRHSTFLMPTALYESKCQIEYWQQTGWATEDLEGVSNIYDNATLTMHPFDVPTTPCNSSDPAMHCLCSDCRSSCPTLPETPEEGGLPMVGSIDALTFSLILIYLVGVVVIVTASCCWSKRYGGSPTAPDNVGDPGCFEKLSAKMEKSIKRGFSVFARFVAKHPFFFIFVGLVPVLLLSIGIMYLQLTTDPVELWASPTSRSRKDKDYFDSHFAPFYRTTQIIIKAKNYDWFNVTTEPTPGAFKTYRFGPALNETFLMEVMTLQNEIENLVGKLEGENGPENVTLRDVCIKPLAPQEDDCLIQSVVNYWQNDPEELQKDIDEGDFEFARHFISCVSNPVQLSPDLCLGSYGGPIFPYTALGGFLKEDDLISDSPSYWESTALVITILLANQNDKSLLGPALAWEERFLEYMKEIVSDGNLTLNMDIAYNAERGIEDELARESMNDLLTILISYLIMFAYVAIALGNVSSECRRLFVSWRTPFLPFSCPSCFVSVFLLV</sequence>
<keyword evidence="2 5" id="KW-0812">Transmembrane</keyword>
<comment type="caution">
    <text evidence="9">The sequence shown here is derived from an EMBL/GenBank/DDBJ whole genome shotgun (WGS) entry which is preliminary data.</text>
</comment>
<feature type="domain" description="NPC1 middle luminal" evidence="8">
    <location>
        <begin position="341"/>
        <end position="567"/>
    </location>
</feature>
<evidence type="ECO:0000256" key="3">
    <source>
        <dbReference type="ARBA" id="ARBA00022989"/>
    </source>
</evidence>
<feature type="chain" id="PRO_5018555596" evidence="6">
    <location>
        <begin position="27"/>
        <end position="633"/>
    </location>
</feature>
<evidence type="ECO:0000256" key="4">
    <source>
        <dbReference type="ARBA" id="ARBA00023136"/>
    </source>
</evidence>
<feature type="transmembrane region" description="Helical" evidence="5">
    <location>
        <begin position="611"/>
        <end position="632"/>
    </location>
</feature>
<dbReference type="Proteomes" id="UP000283509">
    <property type="component" value="Unassembled WGS sequence"/>
</dbReference>
<reference evidence="9 10" key="2">
    <citation type="submission" date="2019-01" db="EMBL/GenBank/DDBJ databases">
        <title>The decoding of complex shrimp genome reveals the adaptation for benthos swimmer, frequently molting mechanism and breeding impact on genome.</title>
        <authorList>
            <person name="Sun Y."/>
            <person name="Gao Y."/>
            <person name="Yu Y."/>
        </authorList>
    </citation>
    <scope>NUCLEOTIDE SEQUENCE [LARGE SCALE GENOMIC DNA]</scope>
    <source>
        <tissue evidence="9">Muscle</tissue>
    </source>
</reference>
<dbReference type="GO" id="GO:0005886">
    <property type="term" value="C:plasma membrane"/>
    <property type="evidence" value="ECO:0007669"/>
    <property type="project" value="TreeGrafter"/>
</dbReference>
<dbReference type="OrthoDB" id="6510177at2759"/>
<evidence type="ECO:0000259" key="8">
    <source>
        <dbReference type="Pfam" id="PF22314"/>
    </source>
</evidence>
<dbReference type="PANTHER" id="PTHR45727:SF2">
    <property type="entry name" value="NPC INTRACELLULAR CHOLESTEROL TRANSPORTER 1"/>
    <property type="match status" value="1"/>
</dbReference>
<dbReference type="AlphaFoldDB" id="A0A3R7QPB7"/>
<evidence type="ECO:0000256" key="1">
    <source>
        <dbReference type="ARBA" id="ARBA00004141"/>
    </source>
</evidence>
<feature type="domain" description="Niemann-Pick C1 N-terminal" evidence="7">
    <location>
        <begin position="32"/>
        <end position="155"/>
    </location>
</feature>
<dbReference type="GO" id="GO:0015485">
    <property type="term" value="F:cholesterol binding"/>
    <property type="evidence" value="ECO:0007669"/>
    <property type="project" value="TreeGrafter"/>
</dbReference>
<organism evidence="9 10">
    <name type="scientific">Penaeus vannamei</name>
    <name type="common">Whiteleg shrimp</name>
    <name type="synonym">Litopenaeus vannamei</name>
    <dbReference type="NCBI Taxonomy" id="6689"/>
    <lineage>
        <taxon>Eukaryota</taxon>
        <taxon>Metazoa</taxon>
        <taxon>Ecdysozoa</taxon>
        <taxon>Arthropoda</taxon>
        <taxon>Crustacea</taxon>
        <taxon>Multicrustacea</taxon>
        <taxon>Malacostraca</taxon>
        <taxon>Eumalacostraca</taxon>
        <taxon>Eucarida</taxon>
        <taxon>Decapoda</taxon>
        <taxon>Dendrobranchiata</taxon>
        <taxon>Penaeoidea</taxon>
        <taxon>Penaeidae</taxon>
        <taxon>Penaeus</taxon>
    </lineage>
</organism>
<evidence type="ECO:0000259" key="7">
    <source>
        <dbReference type="Pfam" id="PF16414"/>
    </source>
</evidence>
<evidence type="ECO:0000256" key="2">
    <source>
        <dbReference type="ARBA" id="ARBA00022692"/>
    </source>
</evidence>
<reference evidence="9 10" key="1">
    <citation type="submission" date="2018-04" db="EMBL/GenBank/DDBJ databases">
        <authorList>
            <person name="Zhang X."/>
            <person name="Yuan J."/>
            <person name="Li F."/>
            <person name="Xiang J."/>
        </authorList>
    </citation>
    <scope>NUCLEOTIDE SEQUENCE [LARGE SCALE GENOMIC DNA]</scope>
    <source>
        <tissue evidence="9">Muscle</tissue>
    </source>
</reference>
<dbReference type="STRING" id="6689.A0A3R7QPB7"/>
<gene>
    <name evidence="9" type="ORF">C7M84_009795</name>
</gene>
<feature type="signal peptide" evidence="6">
    <location>
        <begin position="1"/>
        <end position="26"/>
    </location>
</feature>
<keyword evidence="4 5" id="KW-0472">Membrane</keyword>
<evidence type="ECO:0000313" key="9">
    <source>
        <dbReference type="EMBL" id="ROT85637.1"/>
    </source>
</evidence>
<proteinExistence type="predicted"/>
<dbReference type="Pfam" id="PF22314">
    <property type="entry name" value="NPC1_MLD"/>
    <property type="match status" value="1"/>
</dbReference>
<name>A0A3R7QPB7_PENVA</name>
<keyword evidence="6" id="KW-0732">Signal</keyword>
<keyword evidence="10" id="KW-1185">Reference proteome</keyword>
<dbReference type="GO" id="GO:0030299">
    <property type="term" value="P:intestinal cholesterol absorption"/>
    <property type="evidence" value="ECO:0007669"/>
    <property type="project" value="TreeGrafter"/>
</dbReference>
<dbReference type="GO" id="GO:0042632">
    <property type="term" value="P:cholesterol homeostasis"/>
    <property type="evidence" value="ECO:0007669"/>
    <property type="project" value="TreeGrafter"/>
</dbReference>
<evidence type="ECO:0000256" key="6">
    <source>
        <dbReference type="SAM" id="SignalP"/>
    </source>
</evidence>
<comment type="subcellular location">
    <subcellularLocation>
        <location evidence="1">Membrane</location>
        <topology evidence="1">Multi-pass membrane protein</topology>
    </subcellularLocation>
</comment>
<keyword evidence="3 5" id="KW-1133">Transmembrane helix</keyword>
<accession>A0A3R7QPB7</accession>